<comment type="caution">
    <text evidence="1">The sequence shown here is derived from an EMBL/GenBank/DDBJ whole genome shotgun (WGS) entry which is preliminary data.</text>
</comment>
<dbReference type="EMBL" id="VSSQ01122730">
    <property type="protein sequence ID" value="MPN54472.1"/>
    <property type="molecule type" value="Genomic_DNA"/>
</dbReference>
<protein>
    <recommendedName>
        <fullName evidence="2">Peptidase M16 C-terminal domain-containing protein</fullName>
    </recommendedName>
</protein>
<gene>
    <name evidence="1" type="ORF">SDC9_202142</name>
</gene>
<name>A0A645IUF3_9ZZZZ</name>
<organism evidence="1">
    <name type="scientific">bioreactor metagenome</name>
    <dbReference type="NCBI Taxonomy" id="1076179"/>
    <lineage>
        <taxon>unclassified sequences</taxon>
        <taxon>metagenomes</taxon>
        <taxon>ecological metagenomes</taxon>
    </lineage>
</organism>
<proteinExistence type="predicted"/>
<reference evidence="1" key="1">
    <citation type="submission" date="2019-08" db="EMBL/GenBank/DDBJ databases">
        <authorList>
            <person name="Kucharzyk K."/>
            <person name="Murdoch R.W."/>
            <person name="Higgins S."/>
            <person name="Loffler F."/>
        </authorList>
    </citation>
    <scope>NUCLEOTIDE SEQUENCE</scope>
</reference>
<evidence type="ECO:0000313" key="1">
    <source>
        <dbReference type="EMBL" id="MPN54472.1"/>
    </source>
</evidence>
<evidence type="ECO:0008006" key="2">
    <source>
        <dbReference type="Google" id="ProtNLM"/>
    </source>
</evidence>
<sequence>MASVELMPNKIEEGVSLFTSQLSQIYKYGFLSTEIEKVKKAFISSKERAAKSVQPTSSSVLIDEVYADFYKGYMITTPKEEYRLTKKYIDRIDSVSIVHALHQLADPGRTHYIFSSFEENSINSA</sequence>
<dbReference type="AlphaFoldDB" id="A0A645IUF3"/>
<accession>A0A645IUF3</accession>
<dbReference type="Gene3D" id="3.30.830.10">
    <property type="entry name" value="Metalloenzyme, LuxS/M16 peptidase-like"/>
    <property type="match status" value="1"/>
</dbReference>